<reference evidence="9" key="1">
    <citation type="journal article" date="2019" name="Int. J. Syst. Evol. Microbiol.">
        <title>The Global Catalogue of Microorganisms (GCM) 10K type strain sequencing project: providing services to taxonomists for standard genome sequencing and annotation.</title>
        <authorList>
            <consortium name="The Broad Institute Genomics Platform"/>
            <consortium name="The Broad Institute Genome Sequencing Center for Infectious Disease"/>
            <person name="Wu L."/>
            <person name="Ma J."/>
        </authorList>
    </citation>
    <scope>NUCLEOTIDE SEQUENCE [LARGE SCALE GENOMIC DNA]</scope>
    <source>
        <strain evidence="9">JCM 9651</strain>
    </source>
</reference>
<keyword evidence="9" id="KW-1185">Reference proteome</keyword>
<organism evidence="8 9">
    <name type="scientific">Streptomyces sannanensis</name>
    <dbReference type="NCBI Taxonomy" id="285536"/>
    <lineage>
        <taxon>Bacteria</taxon>
        <taxon>Bacillati</taxon>
        <taxon>Actinomycetota</taxon>
        <taxon>Actinomycetes</taxon>
        <taxon>Kitasatosporales</taxon>
        <taxon>Streptomycetaceae</taxon>
        <taxon>Streptomyces</taxon>
    </lineage>
</organism>
<dbReference type="SUPFAM" id="SSF49503">
    <property type="entry name" value="Cupredoxins"/>
    <property type="match status" value="3"/>
</dbReference>
<feature type="transmembrane region" description="Helical" evidence="5">
    <location>
        <begin position="150"/>
        <end position="170"/>
    </location>
</feature>
<feature type="region of interest" description="Disordered" evidence="4">
    <location>
        <begin position="239"/>
        <end position="268"/>
    </location>
</feature>
<evidence type="ECO:0000256" key="2">
    <source>
        <dbReference type="ARBA" id="ARBA00023002"/>
    </source>
</evidence>
<keyword evidence="3" id="KW-0186">Copper</keyword>
<evidence type="ECO:0000313" key="8">
    <source>
        <dbReference type="EMBL" id="GAA3368870.1"/>
    </source>
</evidence>
<keyword evidence="5" id="KW-1133">Transmembrane helix</keyword>
<keyword evidence="5" id="KW-0472">Membrane</keyword>
<evidence type="ECO:0000256" key="5">
    <source>
        <dbReference type="SAM" id="Phobius"/>
    </source>
</evidence>
<gene>
    <name evidence="8" type="ORF">GCM10020367_08970</name>
</gene>
<evidence type="ECO:0000313" key="9">
    <source>
        <dbReference type="Proteomes" id="UP001499990"/>
    </source>
</evidence>
<dbReference type="EMBL" id="BAAAYL010000001">
    <property type="protein sequence ID" value="GAA3368870.1"/>
    <property type="molecule type" value="Genomic_DNA"/>
</dbReference>
<feature type="domain" description="Plastocyanin-like" evidence="6">
    <location>
        <begin position="582"/>
        <end position="689"/>
    </location>
</feature>
<name>A0ABP6S5N9_9ACTN</name>
<dbReference type="InterPro" id="IPR008972">
    <property type="entry name" value="Cupredoxin"/>
</dbReference>
<sequence>MYLAISIFDFILQLVLFPVWLLAALTVRRLATRPDTRRLRRGARIASVFTLLGLLLAAGRLLTFSLMAQLDWALVGDRRVITTLLLLLPGVLATLVLSLPRVLGAARRSGPDEAVAMAAPRITVPPQLAAFGAGGGFFEKFLPPDRSPGLNYPVYGLILVAGALWLAVRARRRADRLSGRVPVQRRRGRTLAVRLGTAVVVLAVIGTALTLESQRSRFPDTFSMMKGTMDYGGGSTFAAGHEGHHGTSADPVSLHGQGTGHGTGQAAGAGAVSVDDLKGPTTGTPDRRYTLTAQEAKIELASGRTVDAWTFNGQIPGPELRMKQGELVEITLVNKLKDTPVSTHWHGLDVPNGEDGVAGVTQDAVQPGGTYTYRFRVKERGTFWYHSHQASSEEVQRGLFGPMVIDPAQPLRPVDQDVTVQAHTWDTSRGPVTALGTSDVLDHRTASPGQKVRLRLVNSDIVTRVFTLTGVPYKVTAIDGMDINEPGELTGRRLVTAGAGRLDVEFTMPSTPVRLAFEDAPDAGIAFSADGKGSLAPNFGGEEFDKTSYGRPASQPFGAGSTYDRKFDLVLDDWLGFYDGGFALRQTINGRVFPDAPMLMVKEGELIRVRFLNRGQEDHPMHLHGHHVLVLSHNGKPLTGSPIWQDTVLVRPGEEWEVAFKADNPGIWMDHCHNFGHAQLGMVMHVAYENVTTPYQVGGKAGNRPD</sequence>
<dbReference type="Pfam" id="PF07732">
    <property type="entry name" value="Cu-oxidase_3"/>
    <property type="match status" value="1"/>
</dbReference>
<proteinExistence type="predicted"/>
<evidence type="ECO:0000259" key="7">
    <source>
        <dbReference type="Pfam" id="PF07732"/>
    </source>
</evidence>
<protein>
    <submittedName>
        <fullName evidence="8">Multicopper oxidase family protein</fullName>
    </submittedName>
</protein>
<dbReference type="InterPro" id="IPR002355">
    <property type="entry name" value="Cu_oxidase_Cu_BS"/>
</dbReference>
<accession>A0ABP6S5N9</accession>
<keyword evidence="2" id="KW-0560">Oxidoreductase</keyword>
<dbReference type="Gene3D" id="2.60.40.420">
    <property type="entry name" value="Cupredoxins - blue copper proteins"/>
    <property type="match status" value="2"/>
</dbReference>
<feature type="transmembrane region" description="Helical" evidence="5">
    <location>
        <begin position="6"/>
        <end position="27"/>
    </location>
</feature>
<dbReference type="InterPro" id="IPR011707">
    <property type="entry name" value="Cu-oxidase-like_N"/>
</dbReference>
<dbReference type="InterPro" id="IPR045087">
    <property type="entry name" value="Cu-oxidase_fam"/>
</dbReference>
<dbReference type="PANTHER" id="PTHR11709">
    <property type="entry name" value="MULTI-COPPER OXIDASE"/>
    <property type="match status" value="1"/>
</dbReference>
<keyword evidence="1" id="KW-0479">Metal-binding</keyword>
<dbReference type="PANTHER" id="PTHR11709:SF394">
    <property type="entry name" value="FI03373P-RELATED"/>
    <property type="match status" value="1"/>
</dbReference>
<evidence type="ECO:0000256" key="1">
    <source>
        <dbReference type="ARBA" id="ARBA00022723"/>
    </source>
</evidence>
<feature type="compositionally biased region" description="Gly residues" evidence="4">
    <location>
        <begin position="257"/>
        <end position="267"/>
    </location>
</feature>
<evidence type="ECO:0000259" key="6">
    <source>
        <dbReference type="Pfam" id="PF07731"/>
    </source>
</evidence>
<evidence type="ECO:0000256" key="3">
    <source>
        <dbReference type="ARBA" id="ARBA00023008"/>
    </source>
</evidence>
<keyword evidence="5" id="KW-0812">Transmembrane</keyword>
<dbReference type="InterPro" id="IPR011706">
    <property type="entry name" value="Cu-oxidase_C"/>
</dbReference>
<feature type="transmembrane region" description="Helical" evidence="5">
    <location>
        <begin position="80"/>
        <end position="103"/>
    </location>
</feature>
<dbReference type="RefSeq" id="WP_345034714.1">
    <property type="nucleotide sequence ID" value="NZ_BAAAYL010000001.1"/>
</dbReference>
<dbReference type="Pfam" id="PF07731">
    <property type="entry name" value="Cu-oxidase_2"/>
    <property type="match status" value="1"/>
</dbReference>
<dbReference type="CDD" id="cd04202">
    <property type="entry name" value="CuRO_D2_2dMcoN_like"/>
    <property type="match status" value="1"/>
</dbReference>
<feature type="transmembrane region" description="Helical" evidence="5">
    <location>
        <begin position="191"/>
        <end position="211"/>
    </location>
</feature>
<feature type="domain" description="Plastocyanin-like" evidence="7">
    <location>
        <begin position="294"/>
        <end position="408"/>
    </location>
</feature>
<dbReference type="PROSITE" id="PS00080">
    <property type="entry name" value="MULTICOPPER_OXIDASE2"/>
    <property type="match status" value="1"/>
</dbReference>
<comment type="caution">
    <text evidence="8">The sequence shown here is derived from an EMBL/GenBank/DDBJ whole genome shotgun (WGS) entry which is preliminary data.</text>
</comment>
<evidence type="ECO:0000256" key="4">
    <source>
        <dbReference type="SAM" id="MobiDB-lite"/>
    </source>
</evidence>
<dbReference type="Proteomes" id="UP001499990">
    <property type="component" value="Unassembled WGS sequence"/>
</dbReference>
<feature type="transmembrane region" description="Helical" evidence="5">
    <location>
        <begin position="48"/>
        <end position="68"/>
    </location>
</feature>
<feature type="transmembrane region" description="Helical" evidence="5">
    <location>
        <begin position="115"/>
        <end position="138"/>
    </location>
</feature>